<dbReference type="OrthoDB" id="3213544at2"/>
<dbReference type="GO" id="GO:0003700">
    <property type="term" value="F:DNA-binding transcription factor activity"/>
    <property type="evidence" value="ECO:0007669"/>
    <property type="project" value="TreeGrafter"/>
</dbReference>
<dbReference type="GO" id="GO:0005829">
    <property type="term" value="C:cytosol"/>
    <property type="evidence" value="ECO:0007669"/>
    <property type="project" value="TreeGrafter"/>
</dbReference>
<dbReference type="AlphaFoldDB" id="E4S5U3"/>
<reference key="1">
    <citation type="submission" date="2010-11" db="EMBL/GenBank/DDBJ databases">
        <title>Complete sequence of chromosome of Caldicellulosiruptor kristjanssonii 177R1B.</title>
        <authorList>
            <consortium name="US DOE Joint Genome Institute"/>
            <person name="Lucas S."/>
            <person name="Copeland A."/>
            <person name="Lapidus A."/>
            <person name="Cheng J.-F."/>
            <person name="Bruce D."/>
            <person name="Goodwin L."/>
            <person name="Pitluck S."/>
            <person name="Davenport K."/>
            <person name="Detter J.C."/>
            <person name="Han C."/>
            <person name="Tapia R."/>
            <person name="Land M."/>
            <person name="Hauser L."/>
            <person name="Jeffries C."/>
            <person name="Kyrpides N."/>
            <person name="Ivanova N."/>
            <person name="Mikhailova N."/>
            <person name="Blumer-Schuette S.E."/>
            <person name="Kelly R.M."/>
            <person name="Woyke T."/>
        </authorList>
    </citation>
    <scope>NUCLEOTIDE SEQUENCE</scope>
    <source>
        <strain>177R1B</strain>
    </source>
</reference>
<organism evidence="3 4">
    <name type="scientific">Caldicellulosiruptor acetigenus (strain ATCC 700853 / DSM 12137 / I77R1B)</name>
    <name type="common">Caldicellulosiruptor kristjanssonii</name>
    <dbReference type="NCBI Taxonomy" id="632335"/>
    <lineage>
        <taxon>Bacteria</taxon>
        <taxon>Bacillati</taxon>
        <taxon>Bacillota</taxon>
        <taxon>Bacillota incertae sedis</taxon>
        <taxon>Caldicellulosiruptorales</taxon>
        <taxon>Caldicellulosiruptoraceae</taxon>
        <taxon>Caldicellulosiruptor</taxon>
    </lineage>
</organism>
<keyword evidence="4" id="KW-1185">Reference proteome</keyword>
<dbReference type="GO" id="GO:0003677">
    <property type="term" value="F:DNA binding"/>
    <property type="evidence" value="ECO:0007669"/>
    <property type="project" value="UniProtKB-KW"/>
</dbReference>
<protein>
    <submittedName>
        <fullName evidence="3">Helix-turn-helix domain protein</fullName>
    </submittedName>
</protein>
<dbReference type="STRING" id="632335.Calkr_2138"/>
<evidence type="ECO:0000313" key="3">
    <source>
        <dbReference type="EMBL" id="ADQ41603.1"/>
    </source>
</evidence>
<feature type="domain" description="HTH cro/C1-type" evidence="2">
    <location>
        <begin position="7"/>
        <end position="62"/>
    </location>
</feature>
<dbReference type="KEGG" id="cki:Calkr_2138"/>
<dbReference type="CDD" id="cd00093">
    <property type="entry name" value="HTH_XRE"/>
    <property type="match status" value="1"/>
</dbReference>
<proteinExistence type="predicted"/>
<dbReference type="RefSeq" id="WP_013433324.1">
    <property type="nucleotide sequence ID" value="NC_014721.1"/>
</dbReference>
<dbReference type="Proteomes" id="UP000009256">
    <property type="component" value="Chromosome"/>
</dbReference>
<dbReference type="InterPro" id="IPR010982">
    <property type="entry name" value="Lambda_DNA-bd_dom_sf"/>
</dbReference>
<dbReference type="HOGENOM" id="CLU_066192_47_3_9"/>
<accession>E4S5U3</accession>
<dbReference type="PANTHER" id="PTHR46797">
    <property type="entry name" value="HTH-TYPE TRANSCRIPTIONAL REGULATOR"/>
    <property type="match status" value="1"/>
</dbReference>
<dbReference type="eggNOG" id="COG1813">
    <property type="taxonomic scope" value="Bacteria"/>
</dbReference>
<evidence type="ECO:0000313" key="4">
    <source>
        <dbReference type="Proteomes" id="UP000009256"/>
    </source>
</evidence>
<sequence length="68" mass="7630">MIPGRKIRELRKSKGLSQREFAKLAGLSQSYISELENGIKTNPSLSVIKKISKALKVDIKVFIEEGEQ</sequence>
<dbReference type="SUPFAM" id="SSF47413">
    <property type="entry name" value="lambda repressor-like DNA-binding domains"/>
    <property type="match status" value="1"/>
</dbReference>
<dbReference type="InterPro" id="IPR001387">
    <property type="entry name" value="Cro/C1-type_HTH"/>
</dbReference>
<keyword evidence="1" id="KW-0238">DNA-binding</keyword>
<evidence type="ECO:0000256" key="1">
    <source>
        <dbReference type="ARBA" id="ARBA00023125"/>
    </source>
</evidence>
<evidence type="ECO:0000259" key="2">
    <source>
        <dbReference type="PROSITE" id="PS50943"/>
    </source>
</evidence>
<dbReference type="PANTHER" id="PTHR46797:SF1">
    <property type="entry name" value="METHYLPHOSPHONATE SYNTHASE"/>
    <property type="match status" value="1"/>
</dbReference>
<gene>
    <name evidence="3" type="ordered locus">Calkr_2138</name>
</gene>
<dbReference type="EMBL" id="CP002326">
    <property type="protein sequence ID" value="ADQ41603.1"/>
    <property type="molecule type" value="Genomic_DNA"/>
</dbReference>
<dbReference type="Pfam" id="PF01381">
    <property type="entry name" value="HTH_3"/>
    <property type="match status" value="1"/>
</dbReference>
<reference evidence="3 4" key="2">
    <citation type="journal article" date="2011" name="J. Bacteriol.">
        <title>Complete genome sequences for the anaerobic, extremely thermophilic plant biomass-degrading bacteria Caldicellulosiruptor hydrothermalis, Caldicellulosiruptor kristjanssonii, Caldicellulosiruptor kronotskyensis, Caldicellulosiruptor owensenis, and Caldicellulosiruptor lactoaceticus.</title>
        <authorList>
            <person name="Blumer-Schuette S.E."/>
            <person name="Ozdemir I."/>
            <person name="Mistry D."/>
            <person name="Lucas S."/>
            <person name="Lapidus A."/>
            <person name="Cheng J.F."/>
            <person name="Goodwin L.A."/>
            <person name="Pitluck S."/>
            <person name="Land M.L."/>
            <person name="Hauser L.J."/>
            <person name="Woyke T."/>
            <person name="Mikhailova N."/>
            <person name="Pati A."/>
            <person name="Kyrpides N.C."/>
            <person name="Ivanova N."/>
            <person name="Detter J.C."/>
            <person name="Walston-Davenport K."/>
            <person name="Han S."/>
            <person name="Adams M.W."/>
            <person name="Kelly R.M."/>
        </authorList>
    </citation>
    <scope>NUCLEOTIDE SEQUENCE [LARGE SCALE GENOMIC DNA]</scope>
    <source>
        <strain evidence="4">ATCC 700853 / DSM 12137 / I77R1B</strain>
    </source>
</reference>
<dbReference type="PROSITE" id="PS50943">
    <property type="entry name" value="HTH_CROC1"/>
    <property type="match status" value="1"/>
</dbReference>
<dbReference type="Gene3D" id="1.10.260.40">
    <property type="entry name" value="lambda repressor-like DNA-binding domains"/>
    <property type="match status" value="1"/>
</dbReference>
<dbReference type="SMART" id="SM00530">
    <property type="entry name" value="HTH_XRE"/>
    <property type="match status" value="1"/>
</dbReference>
<dbReference type="InterPro" id="IPR050807">
    <property type="entry name" value="TransReg_Diox_bact_type"/>
</dbReference>
<name>E4S5U3_CALA7</name>